<dbReference type="InterPro" id="IPR012675">
    <property type="entry name" value="Beta-grasp_dom_sf"/>
</dbReference>
<proteinExistence type="predicted"/>
<name>A0A7S7L7E2_9BACI</name>
<gene>
    <name evidence="1" type="ORF">AWH56_024530</name>
</gene>
<dbReference type="CDD" id="cd00207">
    <property type="entry name" value="fer2"/>
    <property type="match status" value="1"/>
</dbReference>
<dbReference type="EMBL" id="CP063356">
    <property type="protein sequence ID" value="QOY35784.2"/>
    <property type="molecule type" value="Genomic_DNA"/>
</dbReference>
<dbReference type="InterPro" id="IPR036010">
    <property type="entry name" value="2Fe-2S_ferredoxin-like_sf"/>
</dbReference>
<dbReference type="KEGG" id="aia:AWH56_024530"/>
<keyword evidence="2" id="KW-1185">Reference proteome</keyword>
<evidence type="ECO:0000313" key="1">
    <source>
        <dbReference type="EMBL" id="QOY35784.2"/>
    </source>
</evidence>
<dbReference type="InterPro" id="IPR001041">
    <property type="entry name" value="2Fe-2S_ferredoxin-type"/>
</dbReference>
<organism evidence="1 2">
    <name type="scientific">Anaerobacillus isosaccharinicus</name>
    <dbReference type="NCBI Taxonomy" id="1532552"/>
    <lineage>
        <taxon>Bacteria</taxon>
        <taxon>Bacillati</taxon>
        <taxon>Bacillota</taxon>
        <taxon>Bacilli</taxon>
        <taxon>Bacillales</taxon>
        <taxon>Bacillaceae</taxon>
        <taxon>Anaerobacillus</taxon>
    </lineage>
</organism>
<dbReference type="PROSITE" id="PS51085">
    <property type="entry name" value="2FE2S_FER_2"/>
    <property type="match status" value="1"/>
</dbReference>
<dbReference type="Pfam" id="PF00111">
    <property type="entry name" value="Fer2"/>
    <property type="match status" value="1"/>
</dbReference>
<dbReference type="Proteomes" id="UP000180175">
    <property type="component" value="Chromosome"/>
</dbReference>
<dbReference type="SUPFAM" id="SSF54292">
    <property type="entry name" value="2Fe-2S ferredoxin-like"/>
    <property type="match status" value="1"/>
</dbReference>
<accession>A0A7S7L7E2</accession>
<evidence type="ECO:0000313" key="2">
    <source>
        <dbReference type="Proteomes" id="UP000180175"/>
    </source>
</evidence>
<protein>
    <submittedName>
        <fullName evidence="1">2Fe-2S iron-sulfur cluster-binding protein</fullName>
    </submittedName>
</protein>
<dbReference type="AlphaFoldDB" id="A0A7S7L7E2"/>
<reference evidence="1 2" key="1">
    <citation type="journal article" date="2017" name="Genome Announc.">
        <title>Draft Genome Sequences of Four Alkaliphilic Bacteria Belonging to the Anaerobacillus Genus.</title>
        <authorList>
            <person name="Bassil N.M."/>
            <person name="Lloyd J.R."/>
        </authorList>
    </citation>
    <scope>NUCLEOTIDE SEQUENCE [LARGE SCALE GENOMIC DNA]</scope>
    <source>
        <strain evidence="1 2">NB2006</strain>
    </source>
</reference>
<dbReference type="GO" id="GO:0051536">
    <property type="term" value="F:iron-sulfur cluster binding"/>
    <property type="evidence" value="ECO:0007669"/>
    <property type="project" value="InterPro"/>
</dbReference>
<dbReference type="Gene3D" id="3.10.20.30">
    <property type="match status" value="1"/>
</dbReference>
<dbReference type="OrthoDB" id="9807864at2"/>
<sequence>MIRVKVRKLTVGSLKEGISKEVSQEVTKKELDVMNDKFQFEVLQNNKYFFIEPKKGTTLLEAAINQGQLLEYKCKKGTCGKCTIKVEKGSECLEKPTTQEQKKLGANLNSDYRLAGQSIITCD</sequence>
<reference evidence="1 2" key="2">
    <citation type="journal article" date="2019" name="Int. J. Syst. Evol. Microbiol.">
        <title>Anaerobacillus isosaccharinicus sp. nov., an alkaliphilic bacterium which degrades isosaccharinic acid.</title>
        <authorList>
            <person name="Bassil N.M."/>
            <person name="Lloyd J.R."/>
        </authorList>
    </citation>
    <scope>NUCLEOTIDE SEQUENCE [LARGE SCALE GENOMIC DNA]</scope>
    <source>
        <strain evidence="1 2">NB2006</strain>
    </source>
</reference>